<organism evidence="2 4">
    <name type="scientific">Haloarcula rubripromontorii</name>
    <dbReference type="NCBI Taxonomy" id="1705562"/>
    <lineage>
        <taxon>Archaea</taxon>
        <taxon>Methanobacteriati</taxon>
        <taxon>Methanobacteriota</taxon>
        <taxon>Stenosarchaea group</taxon>
        <taxon>Halobacteria</taxon>
        <taxon>Halobacteriales</taxon>
        <taxon>Haloarculaceae</taxon>
        <taxon>Haloarcula</taxon>
    </lineage>
</organism>
<dbReference type="PATRIC" id="fig|1705562.3.peg.1340"/>
<evidence type="ECO:0000313" key="4">
    <source>
        <dbReference type="Proteomes" id="UP000037729"/>
    </source>
</evidence>
<evidence type="ECO:0000256" key="1">
    <source>
        <dbReference type="PIRNR" id="PIRNR026802"/>
    </source>
</evidence>
<evidence type="ECO:0000313" key="3">
    <source>
        <dbReference type="EMBL" id="NLV07603.1"/>
    </source>
</evidence>
<dbReference type="GO" id="GO:0006935">
    <property type="term" value="P:chemotaxis"/>
    <property type="evidence" value="ECO:0007669"/>
    <property type="project" value="UniProtKB-UniRule"/>
</dbReference>
<gene>
    <name evidence="2" type="ORF">AMS69_01985</name>
    <name evidence="3" type="ORF">GOC83_15830</name>
</gene>
<proteinExistence type="predicted"/>
<dbReference type="STRING" id="1705562.AMS69_01985"/>
<dbReference type="Proteomes" id="UP000037729">
    <property type="component" value="Unassembled WGS sequence"/>
</dbReference>
<protein>
    <recommendedName>
        <fullName evidence="1">Taxis protein CheF</fullName>
    </recommendedName>
</protein>
<comment type="function">
    <text evidence="1">Involved in taxis signal transduction.</text>
</comment>
<name>A0A0M9ALT3_9EURY</name>
<reference evidence="2 4" key="1">
    <citation type="submission" date="2015-08" db="EMBL/GenBank/DDBJ databases">
        <title>Genomes of Isolates from Cabo Rojo, PR.</title>
        <authorList>
            <person name="Sanchez-Nieves R.L."/>
            <person name="Montalvo-Rodriguez R."/>
        </authorList>
    </citation>
    <scope>NUCLEOTIDE SEQUENCE [LARGE SCALE GENOMIC DNA]</scope>
    <source>
        <strain evidence="2 4">SL3</strain>
    </source>
</reference>
<dbReference type="EMBL" id="LIUF01000001">
    <property type="protein sequence ID" value="KOX94649.1"/>
    <property type="molecule type" value="Genomic_DNA"/>
</dbReference>
<dbReference type="InterPro" id="IPR007381">
    <property type="entry name" value="CheF1/F2"/>
</dbReference>
<evidence type="ECO:0000313" key="2">
    <source>
        <dbReference type="EMBL" id="KOX94649.1"/>
    </source>
</evidence>
<dbReference type="OrthoDB" id="227825at2157"/>
<keyword evidence="1" id="KW-0145">Chemotaxis</keyword>
<keyword evidence="4" id="KW-1185">Reference proteome</keyword>
<reference evidence="3" key="2">
    <citation type="submission" date="2019-12" db="EMBL/GenBank/DDBJ databases">
        <title>The whole-genome sequencing of Haloarcula japonica strain pws8.</title>
        <authorList>
            <person name="Verma D.K."/>
            <person name="Gopal K."/>
            <person name="Prasad E.S."/>
        </authorList>
    </citation>
    <scope>NUCLEOTIDE SEQUENCE</scope>
    <source>
        <strain evidence="3">Pws8</strain>
    </source>
</reference>
<sequence>MSGDERKLVDTSGDFQYVVRDGDQVSDPKWRSCRLIVTNKRLILATNGSKQPIPHSSITLPSNPDDLVPDGGTGGATALEVGNNVLLVDTPNLDDFETEYVRATLQGEVILARQQAVVGGVVQEDAEWSKARFQLDDDIIRLQFPGGKSTSFEIEDVGTIETGTSTVMGQEREVIEVEHTDDEDRSVETHISGMDHHTRALQTLFTRVIEDREDDYELSEMESQVLMALYSGVSPFEMSDFVGTTPDEVEEIYQKLLDIGAVDEVRVRTEVALNAQGRNMASEAMSEK</sequence>
<dbReference type="AlphaFoldDB" id="A0A0M9ALT3"/>
<dbReference type="Pfam" id="PF04283">
    <property type="entry name" value="CheF-arch"/>
    <property type="match status" value="1"/>
</dbReference>
<dbReference type="RefSeq" id="WP_053966422.1">
    <property type="nucleotide sequence ID" value="NZ_LIUF01000001.1"/>
</dbReference>
<dbReference type="Proteomes" id="UP000610611">
    <property type="component" value="Unassembled WGS sequence"/>
</dbReference>
<comment type="subunit">
    <text evidence="1">Interacts with chemotaxis (Che) proteins as well as flagella accessory (Fla) proteins.</text>
</comment>
<dbReference type="PANTHER" id="PTHR42201:SF1">
    <property type="entry name" value="TAXIS PROTEIN"/>
    <property type="match status" value="1"/>
</dbReference>
<accession>A0A0M9ALT3</accession>
<dbReference type="PANTHER" id="PTHR42201">
    <property type="entry name" value="TAXIS PROTEIN"/>
    <property type="match status" value="1"/>
</dbReference>
<comment type="caution">
    <text evidence="2">The sequence shown here is derived from an EMBL/GenBank/DDBJ whole genome shotgun (WGS) entry which is preliminary data.</text>
</comment>
<dbReference type="PIRSF" id="PIRSF026802">
    <property type="entry name" value="UCP026802"/>
    <property type="match status" value="1"/>
</dbReference>
<dbReference type="EMBL" id="WOWB01000001">
    <property type="protein sequence ID" value="NLV07603.1"/>
    <property type="molecule type" value="Genomic_DNA"/>
</dbReference>